<dbReference type="InterPro" id="IPR045035">
    <property type="entry name" value="YSL-like"/>
</dbReference>
<keyword evidence="5 6" id="KW-0472">Membrane</keyword>
<feature type="transmembrane region" description="Helical" evidence="6">
    <location>
        <begin position="12"/>
        <end position="31"/>
    </location>
</feature>
<accession>A0A0G2ANW2</accession>
<dbReference type="InterPro" id="IPR004813">
    <property type="entry name" value="OPT"/>
</dbReference>
<evidence type="ECO:0000256" key="4">
    <source>
        <dbReference type="ARBA" id="ARBA00022989"/>
    </source>
</evidence>
<evidence type="ECO:0000313" key="8">
    <source>
        <dbReference type="Proteomes" id="UP000033870"/>
    </source>
</evidence>
<feature type="transmembrane region" description="Helical" evidence="6">
    <location>
        <begin position="105"/>
        <end position="127"/>
    </location>
</feature>
<feature type="transmembrane region" description="Helical" evidence="6">
    <location>
        <begin position="163"/>
        <end position="181"/>
    </location>
</feature>
<protein>
    <submittedName>
        <fullName evidence="7">Uncharacterized protein</fullName>
    </submittedName>
</protein>
<name>A0A0G2ANW2_9BACT</name>
<organism evidence="7 8">
    <name type="scientific">Candidatus Magasanikbacteria bacterium GW2011_GWA2_56_11</name>
    <dbReference type="NCBI Taxonomy" id="1619044"/>
    <lineage>
        <taxon>Bacteria</taxon>
        <taxon>Candidatus Magasanikiibacteriota</taxon>
    </lineage>
</organism>
<dbReference type="PANTHER" id="PTHR31645">
    <property type="entry name" value="OLIGOPEPTIDE TRANSPORTER YGL114W-RELATED"/>
    <property type="match status" value="1"/>
</dbReference>
<evidence type="ECO:0000256" key="6">
    <source>
        <dbReference type="SAM" id="Phobius"/>
    </source>
</evidence>
<evidence type="ECO:0000256" key="2">
    <source>
        <dbReference type="ARBA" id="ARBA00022448"/>
    </source>
</evidence>
<dbReference type="EMBL" id="LCRX01000001">
    <property type="protein sequence ID" value="KKW43037.1"/>
    <property type="molecule type" value="Genomic_DNA"/>
</dbReference>
<dbReference type="Proteomes" id="UP000033870">
    <property type="component" value="Unassembled WGS sequence"/>
</dbReference>
<dbReference type="AlphaFoldDB" id="A0A0G2ANW2"/>
<evidence type="ECO:0000313" key="7">
    <source>
        <dbReference type="EMBL" id="KKW43037.1"/>
    </source>
</evidence>
<dbReference type="STRING" id="1619044.UY92_C0001G0051"/>
<dbReference type="GO" id="GO:0035673">
    <property type="term" value="F:oligopeptide transmembrane transporter activity"/>
    <property type="evidence" value="ECO:0007669"/>
    <property type="project" value="InterPro"/>
</dbReference>
<evidence type="ECO:0000256" key="5">
    <source>
        <dbReference type="ARBA" id="ARBA00023136"/>
    </source>
</evidence>
<sequence length="261" mass="26989">MSLLATVLFLHIGWGLSVMLVIGLIVVGGLLQNIIATRAAAQTAFNPARVMGVLLQGFTAMCGAPAADATLTGAGMVAGSGAQAGNLAGDLAYGRWFKVRPGVQFWLQTATIIPCALIAAFVFGQIATAESLNFETGTLPAPVAKIWATSALIFEGKKPLPDFALEALLIGALIGVAYTLLEETKFKRWLPGSIGIGIGLILPIGYDLGFFLGGILLWVVLGRLLKWSEMTLTTIAVGSIVGEGIGGVAKPLLTLAGLIGD</sequence>
<evidence type="ECO:0000256" key="1">
    <source>
        <dbReference type="ARBA" id="ARBA00004141"/>
    </source>
</evidence>
<dbReference type="Pfam" id="PF03169">
    <property type="entry name" value="OPT"/>
    <property type="match status" value="1"/>
</dbReference>
<reference evidence="7 8" key="1">
    <citation type="journal article" date="2015" name="Nature">
        <title>rRNA introns, odd ribosomes, and small enigmatic genomes across a large radiation of phyla.</title>
        <authorList>
            <person name="Brown C.T."/>
            <person name="Hug L.A."/>
            <person name="Thomas B.C."/>
            <person name="Sharon I."/>
            <person name="Castelle C.J."/>
            <person name="Singh A."/>
            <person name="Wilkins M.J."/>
            <person name="Williams K.H."/>
            <person name="Banfield J.F."/>
        </authorList>
    </citation>
    <scope>NUCLEOTIDE SEQUENCE [LARGE SCALE GENOMIC DNA]</scope>
</reference>
<evidence type="ECO:0000256" key="3">
    <source>
        <dbReference type="ARBA" id="ARBA00022692"/>
    </source>
</evidence>
<feature type="transmembrane region" description="Helical" evidence="6">
    <location>
        <begin position="193"/>
        <end position="221"/>
    </location>
</feature>
<keyword evidence="2" id="KW-0813">Transport</keyword>
<comment type="subcellular location">
    <subcellularLocation>
        <location evidence="1">Membrane</location>
        <topology evidence="1">Multi-pass membrane protein</topology>
    </subcellularLocation>
</comment>
<dbReference type="GO" id="GO:0016020">
    <property type="term" value="C:membrane"/>
    <property type="evidence" value="ECO:0007669"/>
    <property type="project" value="UniProtKB-SubCell"/>
</dbReference>
<keyword evidence="3 6" id="KW-0812">Transmembrane</keyword>
<keyword evidence="4 6" id="KW-1133">Transmembrane helix</keyword>
<proteinExistence type="predicted"/>
<comment type="caution">
    <text evidence="7">The sequence shown here is derived from an EMBL/GenBank/DDBJ whole genome shotgun (WGS) entry which is preliminary data.</text>
</comment>
<dbReference type="PANTHER" id="PTHR31645:SF0">
    <property type="entry name" value="OLIGOPEPTIDE TRANSPORTER YGL114W-RELATED"/>
    <property type="match status" value="1"/>
</dbReference>
<gene>
    <name evidence="7" type="ORF">UY92_C0001G0051</name>
</gene>